<sequence length="137" mass="14392">MDQRIGHILIAFVAALLFFVAIGYTDWACGGSILGSNCLRSNVNTVTGALLLTAAFLILLAGIFLIVLMVTGAEWSEITSAAVATAAAILAIAGVFYYLNKRGLWSPFIATIAMSLSVALAAILLFDLIIGDKKSSH</sequence>
<accession>A0A0R3VV86</accession>
<dbReference type="AlphaFoldDB" id="A0A0R3VV86"/>
<organism evidence="4">
    <name type="scientific">Taenia asiatica</name>
    <name type="common">Asian tapeworm</name>
    <dbReference type="NCBI Taxonomy" id="60517"/>
    <lineage>
        <taxon>Eukaryota</taxon>
        <taxon>Metazoa</taxon>
        <taxon>Spiralia</taxon>
        <taxon>Lophotrochozoa</taxon>
        <taxon>Platyhelminthes</taxon>
        <taxon>Cestoda</taxon>
        <taxon>Eucestoda</taxon>
        <taxon>Cyclophyllidea</taxon>
        <taxon>Taeniidae</taxon>
        <taxon>Taenia</taxon>
    </lineage>
</organism>
<keyword evidence="1" id="KW-0812">Transmembrane</keyword>
<gene>
    <name evidence="2" type="ORF">TASK_LOCUS1287</name>
</gene>
<evidence type="ECO:0000313" key="4">
    <source>
        <dbReference type="WBParaSite" id="TASK_0000128601-mRNA-1"/>
    </source>
</evidence>
<reference evidence="2 3" key="2">
    <citation type="submission" date="2018-11" db="EMBL/GenBank/DDBJ databases">
        <authorList>
            <consortium name="Pathogen Informatics"/>
        </authorList>
    </citation>
    <scope>NUCLEOTIDE SEQUENCE [LARGE SCALE GENOMIC DNA]</scope>
</reference>
<feature type="transmembrane region" description="Helical" evidence="1">
    <location>
        <begin position="49"/>
        <end position="71"/>
    </location>
</feature>
<name>A0A0R3VV86_TAEAS</name>
<evidence type="ECO:0000256" key="1">
    <source>
        <dbReference type="SAM" id="Phobius"/>
    </source>
</evidence>
<dbReference type="WBParaSite" id="TASK_0000128601-mRNA-1">
    <property type="protein sequence ID" value="TASK_0000128601-mRNA-1"/>
    <property type="gene ID" value="TASK_0000128601"/>
</dbReference>
<keyword evidence="3" id="KW-1185">Reference proteome</keyword>
<reference evidence="4" key="1">
    <citation type="submission" date="2017-02" db="UniProtKB">
        <authorList>
            <consortium name="WormBaseParasite"/>
        </authorList>
    </citation>
    <scope>IDENTIFICATION</scope>
</reference>
<evidence type="ECO:0000313" key="2">
    <source>
        <dbReference type="EMBL" id="VDK22807.1"/>
    </source>
</evidence>
<keyword evidence="1" id="KW-0472">Membrane</keyword>
<proteinExistence type="predicted"/>
<protein>
    <submittedName>
        <fullName evidence="4">Expressed conserved protein</fullName>
    </submittedName>
</protein>
<evidence type="ECO:0000313" key="3">
    <source>
        <dbReference type="Proteomes" id="UP000282613"/>
    </source>
</evidence>
<dbReference type="Proteomes" id="UP000282613">
    <property type="component" value="Unassembled WGS sequence"/>
</dbReference>
<dbReference type="EMBL" id="UYRS01000297">
    <property type="protein sequence ID" value="VDK22807.1"/>
    <property type="molecule type" value="Genomic_DNA"/>
</dbReference>
<keyword evidence="1" id="KW-1133">Transmembrane helix</keyword>
<feature type="transmembrane region" description="Helical" evidence="1">
    <location>
        <begin position="78"/>
        <end position="99"/>
    </location>
</feature>
<feature type="transmembrane region" description="Helical" evidence="1">
    <location>
        <begin position="105"/>
        <end position="130"/>
    </location>
</feature>